<dbReference type="Pfam" id="PF01039">
    <property type="entry name" value="Carboxyl_trans"/>
    <property type="match status" value="1"/>
</dbReference>
<dbReference type="InterPro" id="IPR029045">
    <property type="entry name" value="ClpP/crotonase-like_dom_sf"/>
</dbReference>
<evidence type="ECO:0000313" key="3">
    <source>
        <dbReference type="EMBL" id="MFI7586203.1"/>
    </source>
</evidence>
<evidence type="ECO:0000313" key="4">
    <source>
        <dbReference type="Proteomes" id="UP001612915"/>
    </source>
</evidence>
<dbReference type="Gene3D" id="3.90.226.10">
    <property type="entry name" value="2-enoyl-CoA Hydratase, Chain A, domain 1"/>
    <property type="match status" value="2"/>
</dbReference>
<organism evidence="3 4">
    <name type="scientific">Spongisporangium articulatum</name>
    <dbReference type="NCBI Taxonomy" id="3362603"/>
    <lineage>
        <taxon>Bacteria</taxon>
        <taxon>Bacillati</taxon>
        <taxon>Actinomycetota</taxon>
        <taxon>Actinomycetes</taxon>
        <taxon>Kineosporiales</taxon>
        <taxon>Kineosporiaceae</taxon>
        <taxon>Spongisporangium</taxon>
    </lineage>
</organism>
<protein>
    <submittedName>
        <fullName evidence="3">Acyl-CoA carboxylase subunit beta</fullName>
        <ecNumber evidence="3">6.-.-.-</ecNumber>
    </submittedName>
</protein>
<dbReference type="RefSeq" id="WP_398275433.1">
    <property type="nucleotide sequence ID" value="NZ_JBITLV010000001.1"/>
</dbReference>
<dbReference type="InterPro" id="IPR011763">
    <property type="entry name" value="COA_CT_C"/>
</dbReference>
<name>A0ABW8AJ75_9ACTN</name>
<dbReference type="InterPro" id="IPR011762">
    <property type="entry name" value="COA_CT_N"/>
</dbReference>
<keyword evidence="4" id="KW-1185">Reference proteome</keyword>
<gene>
    <name evidence="3" type="ORF">ACIB24_03920</name>
</gene>
<dbReference type="PANTHER" id="PTHR43842">
    <property type="entry name" value="PROPIONYL-COA CARBOXYLASE BETA CHAIN"/>
    <property type="match status" value="1"/>
</dbReference>
<feature type="domain" description="CoA carboxyltransferase N-terminal" evidence="1">
    <location>
        <begin position="12"/>
        <end position="268"/>
    </location>
</feature>
<dbReference type="PROSITE" id="PS50980">
    <property type="entry name" value="COA_CT_NTER"/>
    <property type="match status" value="1"/>
</dbReference>
<keyword evidence="3" id="KW-0436">Ligase</keyword>
<accession>A0ABW8AJ75</accession>
<feature type="domain" description="CoA carboxyltransferase C-terminal" evidence="2">
    <location>
        <begin position="277"/>
        <end position="524"/>
    </location>
</feature>
<evidence type="ECO:0000259" key="1">
    <source>
        <dbReference type="PROSITE" id="PS50980"/>
    </source>
</evidence>
<comment type="caution">
    <text evidence="3">The sequence shown here is derived from an EMBL/GenBank/DDBJ whole genome shotgun (WGS) entry which is preliminary data.</text>
</comment>
<dbReference type="InterPro" id="IPR051047">
    <property type="entry name" value="AccD/PCCB"/>
</dbReference>
<dbReference type="InterPro" id="IPR034733">
    <property type="entry name" value="AcCoA_carboxyl_beta"/>
</dbReference>
<reference evidence="3 4" key="1">
    <citation type="submission" date="2024-10" db="EMBL/GenBank/DDBJ databases">
        <title>The Natural Products Discovery Center: Release of the First 8490 Sequenced Strains for Exploring Actinobacteria Biosynthetic Diversity.</title>
        <authorList>
            <person name="Kalkreuter E."/>
            <person name="Kautsar S.A."/>
            <person name="Yang D."/>
            <person name="Bader C.D."/>
            <person name="Teijaro C.N."/>
            <person name="Fluegel L."/>
            <person name="Davis C.M."/>
            <person name="Simpson J.R."/>
            <person name="Lauterbach L."/>
            <person name="Steele A.D."/>
            <person name="Gui C."/>
            <person name="Meng S."/>
            <person name="Li G."/>
            <person name="Viehrig K."/>
            <person name="Ye F."/>
            <person name="Su P."/>
            <person name="Kiefer A.F."/>
            <person name="Nichols A."/>
            <person name="Cepeda A.J."/>
            <person name="Yan W."/>
            <person name="Fan B."/>
            <person name="Jiang Y."/>
            <person name="Adhikari A."/>
            <person name="Zheng C.-J."/>
            <person name="Schuster L."/>
            <person name="Cowan T.M."/>
            <person name="Smanski M.J."/>
            <person name="Chevrette M.G."/>
            <person name="De Carvalho L.P.S."/>
            <person name="Shen B."/>
        </authorList>
    </citation>
    <scope>NUCLEOTIDE SEQUENCE [LARGE SCALE GENOMIC DNA]</scope>
    <source>
        <strain evidence="3 4">NPDC049639</strain>
    </source>
</reference>
<proteinExistence type="predicted"/>
<dbReference type="SUPFAM" id="SSF52096">
    <property type="entry name" value="ClpP/crotonase"/>
    <property type="match status" value="2"/>
</dbReference>
<dbReference type="GO" id="GO:0016874">
    <property type="term" value="F:ligase activity"/>
    <property type="evidence" value="ECO:0007669"/>
    <property type="project" value="UniProtKB-KW"/>
</dbReference>
<dbReference type="PANTHER" id="PTHR43842:SF2">
    <property type="entry name" value="PROPIONYL-COA CARBOXYLASE BETA CHAIN, MITOCHONDRIAL"/>
    <property type="match status" value="1"/>
</dbReference>
<dbReference type="PROSITE" id="PS50989">
    <property type="entry name" value="COA_CT_CTER"/>
    <property type="match status" value="1"/>
</dbReference>
<evidence type="ECO:0000259" key="2">
    <source>
        <dbReference type="PROSITE" id="PS50989"/>
    </source>
</evidence>
<dbReference type="EC" id="6.-.-.-" evidence="3"/>
<sequence length="530" mass="57016">MSDSEITGEPTTAALLADLEKRRAAALKAGSERSVEKQHARGKMTARERLDLLLDPGTFTEYDEFVQHRATGFGLEHKRPYGDGVVTGIGEIDGRQVAVFAQDFTVFGGSVGEAFAGKVLKIMKLAERLGIPIVGLNDSSGARIQEGVVALAAYGDIAHYSVKLSGVIPQISLIMGTCAGGAAYSPIATDFVGMVKDTSFMFITGPEIVNAVTGANVTLEELGGGRVNAELAGNAHYLAHDEKDLIDWARNLISYLPSNNMEDPPRYHVDVETEVTDLDRTLDTIIPDSRNMAYDMEAVIHTLVDHGDFTAISPGFGRSIICGLGRIDGASVGIIANQPSVNAGVLDIDASEKAARFVRTCNVYNIPMLYLVDVPGYMPGVEQESMGIIRRGAKLGFAVSESTVPQVTVVLRKAYGGGYAVMGSKHADVDVNLAWPTAEIAVMGGQGAILLMFRNEMQRAKEEGREAETKAKLLEVYNESMTSPYLAAARGYVDAVIPPRETRLRVANAFRTLANKRVTVPVRKHSNIPL</sequence>
<dbReference type="EMBL" id="JBITLV010000001">
    <property type="protein sequence ID" value="MFI7586203.1"/>
    <property type="molecule type" value="Genomic_DNA"/>
</dbReference>
<dbReference type="Proteomes" id="UP001612915">
    <property type="component" value="Unassembled WGS sequence"/>
</dbReference>